<evidence type="ECO:0000313" key="2">
    <source>
        <dbReference type="Proteomes" id="UP000824125"/>
    </source>
</evidence>
<organism evidence="1 2">
    <name type="scientific">Candidatus Scybalenecus merdavium</name>
    <dbReference type="NCBI Taxonomy" id="2840939"/>
    <lineage>
        <taxon>Bacteria</taxon>
        <taxon>Bacillati</taxon>
        <taxon>Bacillota</taxon>
        <taxon>Clostridia</taxon>
        <taxon>Eubacteriales</taxon>
        <taxon>Oscillospiraceae</taxon>
        <taxon>Oscillospiraceae incertae sedis</taxon>
        <taxon>Candidatus Scybalenecus</taxon>
    </lineage>
</organism>
<evidence type="ECO:0008006" key="3">
    <source>
        <dbReference type="Google" id="ProtNLM"/>
    </source>
</evidence>
<comment type="caution">
    <text evidence="1">The sequence shown here is derived from an EMBL/GenBank/DDBJ whole genome shotgun (WGS) entry which is preliminary data.</text>
</comment>
<dbReference type="Proteomes" id="UP000824125">
    <property type="component" value="Unassembled WGS sequence"/>
</dbReference>
<protein>
    <recommendedName>
        <fullName evidence="3">Uracil-DNA glycosylase-like domain-containing protein</fullName>
    </recommendedName>
</protein>
<evidence type="ECO:0000313" key="1">
    <source>
        <dbReference type="EMBL" id="HIU69544.1"/>
    </source>
</evidence>
<dbReference type="EMBL" id="DVNM01000033">
    <property type="protein sequence ID" value="HIU69544.1"/>
    <property type="molecule type" value="Genomic_DNA"/>
</dbReference>
<sequence>MNKELNVYQEEWFRTIFEPYVNAHPDACISSPFFTGVCDKYIASKKRIMIVGQQTNGWKIYKHDSCLQDSQQWTIDYLNRQLDYESNGEFKKNNSPFWSFFKDFSHENIIPCWNNIDKAQRNIKGESQPLTEEIEIALNHVLPLSKKTLFQREVEITKPNAVVFITGPSYQKTMETAMELNNNALTNFLPSVKQPCIDITDPAHLGIPAFWTYHPNYIKLSNTISWDTIITTIKKSLTK</sequence>
<reference evidence="1" key="1">
    <citation type="submission" date="2020-10" db="EMBL/GenBank/DDBJ databases">
        <authorList>
            <person name="Gilroy R."/>
        </authorList>
    </citation>
    <scope>NUCLEOTIDE SEQUENCE</scope>
    <source>
        <strain evidence="1">CHK176-6737</strain>
    </source>
</reference>
<reference evidence="1" key="2">
    <citation type="journal article" date="2021" name="PeerJ">
        <title>Extensive microbial diversity within the chicken gut microbiome revealed by metagenomics and culture.</title>
        <authorList>
            <person name="Gilroy R."/>
            <person name="Ravi A."/>
            <person name="Getino M."/>
            <person name="Pursley I."/>
            <person name="Horton D.L."/>
            <person name="Alikhan N.F."/>
            <person name="Baker D."/>
            <person name="Gharbi K."/>
            <person name="Hall N."/>
            <person name="Watson M."/>
            <person name="Adriaenssens E.M."/>
            <person name="Foster-Nyarko E."/>
            <person name="Jarju S."/>
            <person name="Secka A."/>
            <person name="Antonio M."/>
            <person name="Oren A."/>
            <person name="Chaudhuri R.R."/>
            <person name="La Ragione R."/>
            <person name="Hildebrand F."/>
            <person name="Pallen M.J."/>
        </authorList>
    </citation>
    <scope>NUCLEOTIDE SEQUENCE</scope>
    <source>
        <strain evidence="1">CHK176-6737</strain>
    </source>
</reference>
<proteinExistence type="predicted"/>
<accession>A0A9D1SNW4</accession>
<dbReference type="AlphaFoldDB" id="A0A9D1SNW4"/>
<name>A0A9D1SNW4_9FIRM</name>
<gene>
    <name evidence="1" type="ORF">IAD23_06270</name>
</gene>